<proteinExistence type="predicted"/>
<name>A0AAV2QGT1_MEGNR</name>
<protein>
    <recommendedName>
        <fullName evidence="3">Transport and Golgi organization protein 2</fullName>
    </recommendedName>
</protein>
<dbReference type="AlphaFoldDB" id="A0AAV2QGT1"/>
<comment type="caution">
    <text evidence="1">The sequence shown here is derived from an EMBL/GenBank/DDBJ whole genome shotgun (WGS) entry which is preliminary data.</text>
</comment>
<evidence type="ECO:0000313" key="1">
    <source>
        <dbReference type="EMBL" id="CAL4085743.1"/>
    </source>
</evidence>
<dbReference type="GO" id="GO:0009306">
    <property type="term" value="P:protein secretion"/>
    <property type="evidence" value="ECO:0007669"/>
    <property type="project" value="TreeGrafter"/>
</dbReference>
<dbReference type="Proteomes" id="UP001497623">
    <property type="component" value="Unassembled WGS sequence"/>
</dbReference>
<dbReference type="Pfam" id="PF05742">
    <property type="entry name" value="TANGO2"/>
    <property type="match status" value="1"/>
</dbReference>
<dbReference type="InterPro" id="IPR008551">
    <property type="entry name" value="TANGO2"/>
</dbReference>
<dbReference type="GO" id="GO:0007030">
    <property type="term" value="P:Golgi organization"/>
    <property type="evidence" value="ECO:0007669"/>
    <property type="project" value="TreeGrafter"/>
</dbReference>
<dbReference type="PANTHER" id="PTHR17985">
    <property type="entry name" value="SER/THR-RICH PROTEIN T10 IN DGCR REGION"/>
    <property type="match status" value="1"/>
</dbReference>
<keyword evidence="2" id="KW-1185">Reference proteome</keyword>
<sequence>MDYRIILLNHVYIKLNTDLKSKVLEGLDMEKGKEGGTWLAMSKTGKIACLLNILQPKNEFNQKKKFEGRGFLVVDYLVENISGPQYMKNTTDSGTLYNDFNYITLEPKSDTYSIHYYNNSMQVIEKKNPGINGFGNCYPGSKWNKVAKGENKMSEIIEDLGTVKNEDKLINALFSMMADKNSTWPDKVIAEQGRGYEDSFLESLSSICVENPKSNYGTRTTTVILVDWSGRVMYKEKNMEGIFQQKEIPLQSEGMEAKEPGLVDITNVNWNVQSFDFFLEN</sequence>
<organism evidence="1 2">
    <name type="scientific">Meganyctiphanes norvegica</name>
    <name type="common">Northern krill</name>
    <name type="synonym">Thysanopoda norvegica</name>
    <dbReference type="NCBI Taxonomy" id="48144"/>
    <lineage>
        <taxon>Eukaryota</taxon>
        <taxon>Metazoa</taxon>
        <taxon>Ecdysozoa</taxon>
        <taxon>Arthropoda</taxon>
        <taxon>Crustacea</taxon>
        <taxon>Multicrustacea</taxon>
        <taxon>Malacostraca</taxon>
        <taxon>Eumalacostraca</taxon>
        <taxon>Eucarida</taxon>
        <taxon>Euphausiacea</taxon>
        <taxon>Euphausiidae</taxon>
        <taxon>Meganyctiphanes</taxon>
    </lineage>
</organism>
<dbReference type="GO" id="GO:0005794">
    <property type="term" value="C:Golgi apparatus"/>
    <property type="evidence" value="ECO:0007669"/>
    <property type="project" value="TreeGrafter"/>
</dbReference>
<dbReference type="EMBL" id="CAXKWB010007132">
    <property type="protein sequence ID" value="CAL4085743.1"/>
    <property type="molecule type" value="Genomic_DNA"/>
</dbReference>
<accession>A0AAV2QGT1</accession>
<reference evidence="1 2" key="1">
    <citation type="submission" date="2024-05" db="EMBL/GenBank/DDBJ databases">
        <authorList>
            <person name="Wallberg A."/>
        </authorList>
    </citation>
    <scope>NUCLEOTIDE SEQUENCE [LARGE SCALE GENOMIC DNA]</scope>
</reference>
<evidence type="ECO:0000313" key="2">
    <source>
        <dbReference type="Proteomes" id="UP001497623"/>
    </source>
</evidence>
<dbReference type="PANTHER" id="PTHR17985:SF8">
    <property type="entry name" value="TRANSPORT AND GOLGI ORGANIZATION PROTEIN 2 HOMOLOG"/>
    <property type="match status" value="1"/>
</dbReference>
<evidence type="ECO:0008006" key="3">
    <source>
        <dbReference type="Google" id="ProtNLM"/>
    </source>
</evidence>
<gene>
    <name evidence="1" type="ORF">MNOR_LOCUS12801</name>
</gene>
<feature type="non-terminal residue" evidence="1">
    <location>
        <position position="281"/>
    </location>
</feature>